<dbReference type="AlphaFoldDB" id="A0A840YLS8"/>
<reference evidence="1 2" key="1">
    <citation type="submission" date="2020-08" db="EMBL/GenBank/DDBJ databases">
        <title>Genomic Encyclopedia of Type Strains, Phase IV (KMG-IV): sequencing the most valuable type-strain genomes for metagenomic binning, comparative biology and taxonomic classification.</title>
        <authorList>
            <person name="Goeker M."/>
        </authorList>
    </citation>
    <scope>NUCLEOTIDE SEQUENCE [LARGE SCALE GENOMIC DNA]</scope>
    <source>
        <strain evidence="1 2">DSM 25622</strain>
    </source>
</reference>
<sequence length="37" mass="3879">MFAFSIGIAALFALNLFVRGAAHDQGLDRLPTGPFGS</sequence>
<organism evidence="1 2">
    <name type="scientific">Muricoccus pecuniae</name>
    <dbReference type="NCBI Taxonomy" id="693023"/>
    <lineage>
        <taxon>Bacteria</taxon>
        <taxon>Pseudomonadati</taxon>
        <taxon>Pseudomonadota</taxon>
        <taxon>Alphaproteobacteria</taxon>
        <taxon>Acetobacterales</taxon>
        <taxon>Roseomonadaceae</taxon>
        <taxon>Muricoccus</taxon>
    </lineage>
</organism>
<protein>
    <submittedName>
        <fullName evidence="1">Uncharacterized protein</fullName>
    </submittedName>
</protein>
<dbReference type="Proteomes" id="UP000580654">
    <property type="component" value="Unassembled WGS sequence"/>
</dbReference>
<keyword evidence="2" id="KW-1185">Reference proteome</keyword>
<dbReference type="EMBL" id="JACIJD010000030">
    <property type="protein sequence ID" value="MBB5696122.1"/>
    <property type="molecule type" value="Genomic_DNA"/>
</dbReference>
<evidence type="ECO:0000313" key="1">
    <source>
        <dbReference type="EMBL" id="MBB5696122.1"/>
    </source>
</evidence>
<gene>
    <name evidence="1" type="ORF">FHS87_004192</name>
</gene>
<accession>A0A840YLS8</accession>
<proteinExistence type="predicted"/>
<name>A0A840YLS8_9PROT</name>
<evidence type="ECO:0000313" key="2">
    <source>
        <dbReference type="Proteomes" id="UP000580654"/>
    </source>
</evidence>
<comment type="caution">
    <text evidence="1">The sequence shown here is derived from an EMBL/GenBank/DDBJ whole genome shotgun (WGS) entry which is preliminary data.</text>
</comment>